<dbReference type="GO" id="GO:0005743">
    <property type="term" value="C:mitochondrial inner membrane"/>
    <property type="evidence" value="ECO:0007669"/>
    <property type="project" value="UniProtKB-SubCell"/>
</dbReference>
<proteinExistence type="predicted"/>
<evidence type="ECO:0000256" key="1">
    <source>
        <dbReference type="ARBA" id="ARBA00004273"/>
    </source>
</evidence>
<dbReference type="CDD" id="cd00924">
    <property type="entry name" value="Cyt_c_Oxidase_Vb"/>
    <property type="match status" value="1"/>
</dbReference>
<dbReference type="PROSITE" id="PS51359">
    <property type="entry name" value="COX5B_2"/>
    <property type="match status" value="1"/>
</dbReference>
<evidence type="ECO:0000256" key="12">
    <source>
        <dbReference type="PIRSR" id="PIRSR602124-1"/>
    </source>
</evidence>
<keyword evidence="10" id="KW-0472">Membrane</keyword>
<keyword evidence="9" id="KW-0496">Mitochondrion</keyword>
<evidence type="ECO:0000313" key="15">
    <source>
        <dbReference type="Proteomes" id="UP000694728"/>
    </source>
</evidence>
<evidence type="ECO:0000256" key="4">
    <source>
        <dbReference type="ARBA" id="ARBA00022723"/>
    </source>
</evidence>
<dbReference type="GO" id="GO:0045277">
    <property type="term" value="C:respiratory chain complex IV"/>
    <property type="evidence" value="ECO:0007669"/>
    <property type="project" value="InterPro"/>
</dbReference>
<dbReference type="PANTHER" id="PTHR10122">
    <property type="entry name" value="CYTOCHROME C OXIDASE SUBUNIT 5B, MITOCHONDRIAL"/>
    <property type="match status" value="1"/>
</dbReference>
<name>A0A8D1L6T1_PIG</name>
<keyword evidence="5" id="KW-0999">Mitochondrion inner membrane</keyword>
<evidence type="ECO:0000256" key="7">
    <source>
        <dbReference type="ARBA" id="ARBA00022946"/>
    </source>
</evidence>
<keyword evidence="6 12" id="KW-0862">Zinc</keyword>
<accession>A0A8D1L6T1</accession>
<dbReference type="InterPro" id="IPR002124">
    <property type="entry name" value="Cyt_c_oxidase_su5b"/>
</dbReference>
<dbReference type="Pfam" id="PF01215">
    <property type="entry name" value="COX5B"/>
    <property type="match status" value="1"/>
</dbReference>
<feature type="modified residue" description="N6-acetyllysine" evidence="13">
    <location>
        <position position="71"/>
    </location>
</feature>
<feature type="binding site" evidence="12">
    <location>
        <position position="116"/>
    </location>
    <ligand>
        <name>Zn(2+)</name>
        <dbReference type="ChEBI" id="CHEBI:29105"/>
    </ligand>
</feature>
<evidence type="ECO:0000256" key="10">
    <source>
        <dbReference type="ARBA" id="ARBA00023136"/>
    </source>
</evidence>
<dbReference type="GO" id="GO:0006123">
    <property type="term" value="P:mitochondrial electron transport, cytochrome c to oxygen"/>
    <property type="evidence" value="ECO:0007669"/>
    <property type="project" value="InterPro"/>
</dbReference>
<dbReference type="AlphaFoldDB" id="A0A8D1L6T1"/>
<evidence type="ECO:0000256" key="8">
    <source>
        <dbReference type="ARBA" id="ARBA00022990"/>
    </source>
</evidence>
<evidence type="ECO:0000256" key="5">
    <source>
        <dbReference type="ARBA" id="ARBA00022792"/>
    </source>
</evidence>
<evidence type="ECO:0000256" key="13">
    <source>
        <dbReference type="PIRSR" id="PIRSR602124-3"/>
    </source>
</evidence>
<evidence type="ECO:0000313" key="14">
    <source>
        <dbReference type="Ensembl" id="ENSSSCP00045040535.1"/>
    </source>
</evidence>
<dbReference type="PANTHER" id="PTHR10122:SF20">
    <property type="entry name" value="CYTOCHROME C OXIDASE SUBUNIT 5B, MITOCHONDRIAL"/>
    <property type="match status" value="1"/>
</dbReference>
<protein>
    <recommendedName>
        <fullName evidence="3">Cytochrome c oxidase subunit 5B, mitochondrial</fullName>
    </recommendedName>
    <alternativeName>
        <fullName evidence="11">Cytochrome c oxidase polypeptide Vb</fullName>
    </alternativeName>
</protein>
<keyword evidence="4 12" id="KW-0479">Metal-binding</keyword>
<dbReference type="InterPro" id="IPR036972">
    <property type="entry name" value="Cyt_c_oxidase_su5b_sf"/>
</dbReference>
<evidence type="ECO:0000256" key="2">
    <source>
        <dbReference type="ARBA" id="ARBA00004318"/>
    </source>
</evidence>
<feature type="modified residue" description="N6-acetyllysine" evidence="13">
    <location>
        <position position="124"/>
    </location>
</feature>
<keyword evidence="8" id="KW-0007">Acetylation</keyword>
<reference evidence="14" key="1">
    <citation type="submission" date="2025-08" db="UniProtKB">
        <authorList>
            <consortium name="Ensembl"/>
        </authorList>
    </citation>
    <scope>IDENTIFICATION</scope>
</reference>
<evidence type="ECO:0000256" key="11">
    <source>
        <dbReference type="ARBA" id="ARBA00031048"/>
    </source>
</evidence>
<dbReference type="Proteomes" id="UP000694728">
    <property type="component" value="Unplaced"/>
</dbReference>
<feature type="modified residue" description="N6-acetyllysine" evidence="13">
    <location>
        <position position="89"/>
    </location>
</feature>
<dbReference type="GO" id="GO:0046872">
    <property type="term" value="F:metal ion binding"/>
    <property type="evidence" value="ECO:0007669"/>
    <property type="project" value="UniProtKB-KW"/>
</dbReference>
<evidence type="ECO:0000256" key="6">
    <source>
        <dbReference type="ARBA" id="ARBA00022833"/>
    </source>
</evidence>
<keyword evidence="7" id="KW-0809">Transit peptide</keyword>
<sequence>MCCCKCYRADLGAGCRGSEGPRSKWSCRTAWASRVCGGGVPTDEKQVPGLEKEVMITACRGLHPYNMLAPKAASDTKEDANLVPSITNKHVVGCTCEEGNSAVILFWLHKGKTQRCPSCGTHYKLVPQQLNSCTSSLKMCYKVSYFQ</sequence>
<dbReference type="SUPFAM" id="SSF57802">
    <property type="entry name" value="Rubredoxin-like"/>
    <property type="match status" value="1"/>
</dbReference>
<feature type="binding site" evidence="12">
    <location>
        <position position="119"/>
    </location>
    <ligand>
        <name>Zn(2+)</name>
        <dbReference type="ChEBI" id="CHEBI:29105"/>
    </ligand>
</feature>
<evidence type="ECO:0000256" key="3">
    <source>
        <dbReference type="ARBA" id="ARBA00020224"/>
    </source>
</evidence>
<organism evidence="14 15">
    <name type="scientific">Sus scrofa</name>
    <name type="common">Pig</name>
    <dbReference type="NCBI Taxonomy" id="9823"/>
    <lineage>
        <taxon>Eukaryota</taxon>
        <taxon>Metazoa</taxon>
        <taxon>Chordata</taxon>
        <taxon>Craniata</taxon>
        <taxon>Vertebrata</taxon>
        <taxon>Euteleostomi</taxon>
        <taxon>Mammalia</taxon>
        <taxon>Eutheria</taxon>
        <taxon>Laurasiatheria</taxon>
        <taxon>Artiodactyla</taxon>
        <taxon>Suina</taxon>
        <taxon>Suidae</taxon>
        <taxon>Sus</taxon>
    </lineage>
</organism>
<feature type="binding site" evidence="12">
    <location>
        <position position="94"/>
    </location>
    <ligand>
        <name>Zn(2+)</name>
        <dbReference type="ChEBI" id="CHEBI:29105"/>
    </ligand>
</feature>
<dbReference type="FunFam" id="2.60.11.10:FF:000001">
    <property type="entry name" value="Cytochrome c oxidase subunit 5B, mitochondrial"/>
    <property type="match status" value="1"/>
</dbReference>
<dbReference type="Ensembl" id="ENSSSCT00045057998.1">
    <property type="protein sequence ID" value="ENSSSCP00045040535.1"/>
    <property type="gene ID" value="ENSSSCG00045033924.1"/>
</dbReference>
<comment type="subcellular location">
    <subcellularLocation>
        <location evidence="1">Mitochondrion inner membrane</location>
    </subcellularLocation>
    <subcellularLocation>
        <location evidence="2">Mitochondrion membrane</location>
        <topology evidence="2">Peripheral membrane protein</topology>
    </subcellularLocation>
</comment>
<feature type="binding site" evidence="12">
    <location>
        <position position="96"/>
    </location>
    <ligand>
        <name>Zn(2+)</name>
        <dbReference type="ChEBI" id="CHEBI:29105"/>
    </ligand>
</feature>
<dbReference type="Gene3D" id="2.60.11.10">
    <property type="entry name" value="Cytochrome c oxidase, subunit Vb"/>
    <property type="match status" value="1"/>
</dbReference>
<evidence type="ECO:0000256" key="9">
    <source>
        <dbReference type="ARBA" id="ARBA00023128"/>
    </source>
</evidence>